<dbReference type="EMBL" id="JABTTY010000001">
    <property type="protein sequence ID" value="MBE7524840.1"/>
    <property type="molecule type" value="Genomic_DNA"/>
</dbReference>
<dbReference type="Proteomes" id="UP000710385">
    <property type="component" value="Unassembled WGS sequence"/>
</dbReference>
<accession>A0A928TUU7</accession>
<sequence length="129" mass="14744">MPLNVCLIGSMRNYDHILNLAKDLQDAGHRVSVPVDLSERGYSDRTKMKAEFMKNMFESIRSCDSILVVNDIDRGGYSGYIGPNTFLQLGLGFSLGKTLYCLENWDKRLPYNEELEAMNIRQLDIKLPH</sequence>
<evidence type="ECO:0000313" key="2">
    <source>
        <dbReference type="Proteomes" id="UP000710385"/>
    </source>
</evidence>
<name>A0A928TUU7_UNCKA</name>
<organism evidence="1 2">
    <name type="scientific">candidate division WWE3 bacterium</name>
    <dbReference type="NCBI Taxonomy" id="2053526"/>
    <lineage>
        <taxon>Bacteria</taxon>
        <taxon>Katanobacteria</taxon>
    </lineage>
</organism>
<evidence type="ECO:0008006" key="3">
    <source>
        <dbReference type="Google" id="ProtNLM"/>
    </source>
</evidence>
<protein>
    <recommendedName>
        <fullName evidence="3">Nucleoside 2-deoxyribosyltransferase</fullName>
    </recommendedName>
</protein>
<dbReference type="AlphaFoldDB" id="A0A928TUU7"/>
<proteinExistence type="predicted"/>
<reference evidence="1" key="1">
    <citation type="submission" date="2020-05" db="EMBL/GenBank/DDBJ databases">
        <title>High-Quality Genomes of Partial-Nitritation/Anammox System by Hierarchical Clustering Based Hybrid Assembly.</title>
        <authorList>
            <person name="Liu L."/>
            <person name="Wang Y."/>
            <person name="Che Y."/>
            <person name="Chen Y."/>
            <person name="Xia Y."/>
            <person name="Luo R."/>
            <person name="Cheng S.H."/>
            <person name="Zheng C."/>
            <person name="Zhang T."/>
        </authorList>
    </citation>
    <scope>NUCLEOTIDE SEQUENCE</scope>
    <source>
        <strain evidence="1">H1_PAT1</strain>
    </source>
</reference>
<evidence type="ECO:0000313" key="1">
    <source>
        <dbReference type="EMBL" id="MBE7524840.1"/>
    </source>
</evidence>
<gene>
    <name evidence="1" type="ORF">HS096_00360</name>
</gene>
<comment type="caution">
    <text evidence="1">The sequence shown here is derived from an EMBL/GenBank/DDBJ whole genome shotgun (WGS) entry which is preliminary data.</text>
</comment>